<reference evidence="1 2" key="1">
    <citation type="journal article" date="2015" name="Nature">
        <title>rRNA introns, odd ribosomes, and small enigmatic genomes across a large radiation of phyla.</title>
        <authorList>
            <person name="Brown C.T."/>
            <person name="Hug L.A."/>
            <person name="Thomas B.C."/>
            <person name="Sharon I."/>
            <person name="Castelle C.J."/>
            <person name="Singh A."/>
            <person name="Wilkins M.J."/>
            <person name="Williams K.H."/>
            <person name="Banfield J.F."/>
        </authorList>
    </citation>
    <scope>NUCLEOTIDE SEQUENCE [LARGE SCALE GENOMIC DNA]</scope>
</reference>
<sequence length="58" mass="6859">MNEAEEVFLDENVKIQTDPKHQEKEERYIAIGETIERKVLFVVFTIRKNKIKKILANA</sequence>
<dbReference type="EMBL" id="LBUP01000002">
    <property type="protein sequence ID" value="KKQ66920.1"/>
    <property type="molecule type" value="Genomic_DNA"/>
</dbReference>
<dbReference type="Proteomes" id="UP000034235">
    <property type="component" value="Unassembled WGS sequence"/>
</dbReference>
<dbReference type="Gene3D" id="3.10.450.530">
    <property type="entry name" value="Ribonuclease toxin, BrnT, of type II toxin-antitoxin system"/>
    <property type="match status" value="1"/>
</dbReference>
<accession>A0A0G0JV14</accession>
<name>A0A0G0JV14_9BACT</name>
<gene>
    <name evidence="1" type="ORF">US86_C0002G0037</name>
</gene>
<comment type="caution">
    <text evidence="1">The sequence shown here is derived from an EMBL/GenBank/DDBJ whole genome shotgun (WGS) entry which is preliminary data.</text>
</comment>
<evidence type="ECO:0000313" key="2">
    <source>
        <dbReference type="Proteomes" id="UP000034235"/>
    </source>
</evidence>
<protein>
    <submittedName>
        <fullName evidence="1">Uncharacterized protein</fullName>
    </submittedName>
</protein>
<proteinExistence type="predicted"/>
<organism evidence="1 2">
    <name type="scientific">Candidatus Daviesbacteria bacterium GW2011_GWA2_38_24</name>
    <dbReference type="NCBI Taxonomy" id="1618422"/>
    <lineage>
        <taxon>Bacteria</taxon>
        <taxon>Candidatus Daviesiibacteriota</taxon>
    </lineage>
</organism>
<dbReference type="AlphaFoldDB" id="A0A0G0JV14"/>
<evidence type="ECO:0000313" key="1">
    <source>
        <dbReference type="EMBL" id="KKQ66920.1"/>
    </source>
</evidence>
<dbReference type="Pfam" id="PF04365">
    <property type="entry name" value="BrnT_toxin"/>
    <property type="match status" value="1"/>
</dbReference>
<dbReference type="InterPro" id="IPR007460">
    <property type="entry name" value="BrnT_toxin"/>
</dbReference>
<dbReference type="InterPro" id="IPR038573">
    <property type="entry name" value="BrnT_sf"/>
</dbReference>